<protein>
    <submittedName>
        <fullName evidence="1">Uncharacterized protein</fullName>
    </submittedName>
</protein>
<keyword evidence="2" id="KW-1185">Reference proteome</keyword>
<organism evidence="1 2">
    <name type="scientific">Panicum miliaceum</name>
    <name type="common">Proso millet</name>
    <name type="synonym">Broomcorn millet</name>
    <dbReference type="NCBI Taxonomy" id="4540"/>
    <lineage>
        <taxon>Eukaryota</taxon>
        <taxon>Viridiplantae</taxon>
        <taxon>Streptophyta</taxon>
        <taxon>Embryophyta</taxon>
        <taxon>Tracheophyta</taxon>
        <taxon>Spermatophyta</taxon>
        <taxon>Magnoliopsida</taxon>
        <taxon>Liliopsida</taxon>
        <taxon>Poales</taxon>
        <taxon>Poaceae</taxon>
        <taxon>PACMAD clade</taxon>
        <taxon>Panicoideae</taxon>
        <taxon>Panicodae</taxon>
        <taxon>Paniceae</taxon>
        <taxon>Panicinae</taxon>
        <taxon>Panicum</taxon>
        <taxon>Panicum sect. Panicum</taxon>
    </lineage>
</organism>
<comment type="caution">
    <text evidence="1">The sequence shown here is derived from an EMBL/GenBank/DDBJ whole genome shotgun (WGS) entry which is preliminary data.</text>
</comment>
<evidence type="ECO:0000313" key="1">
    <source>
        <dbReference type="EMBL" id="RLM58869.1"/>
    </source>
</evidence>
<sequence length="158" mass="18198">MGFERLVRGVVSNGCKSVFVTLQCRYLRDINPIIYELRVANRTYKWRKWVEWCRQCNVPLTILVQPTPKEIFDEASSSQPSENKSGCCGDVPFDQLEIREEGGTQREEIDVDGVADGGQRVQGIVEDLEAVDRSTIEEEDNLNMEDEWTMKMMKKMIT</sequence>
<reference evidence="2" key="1">
    <citation type="journal article" date="2019" name="Nat. Commun.">
        <title>The genome of broomcorn millet.</title>
        <authorList>
            <person name="Zou C."/>
            <person name="Miki D."/>
            <person name="Li D."/>
            <person name="Tang Q."/>
            <person name="Xiao L."/>
            <person name="Rajput S."/>
            <person name="Deng P."/>
            <person name="Jia W."/>
            <person name="Huang R."/>
            <person name="Zhang M."/>
            <person name="Sun Y."/>
            <person name="Hu J."/>
            <person name="Fu X."/>
            <person name="Schnable P.S."/>
            <person name="Li F."/>
            <person name="Zhang H."/>
            <person name="Feng B."/>
            <person name="Zhu X."/>
            <person name="Liu R."/>
            <person name="Schnable J.C."/>
            <person name="Zhu J.-K."/>
            <person name="Zhang H."/>
        </authorList>
    </citation>
    <scope>NUCLEOTIDE SEQUENCE [LARGE SCALE GENOMIC DNA]</scope>
</reference>
<proteinExistence type="predicted"/>
<evidence type="ECO:0000313" key="2">
    <source>
        <dbReference type="Proteomes" id="UP000275267"/>
    </source>
</evidence>
<dbReference type="EMBL" id="PQIB02000017">
    <property type="protein sequence ID" value="RLM58869.1"/>
    <property type="molecule type" value="Genomic_DNA"/>
</dbReference>
<gene>
    <name evidence="1" type="ORF">C2845_PM18G05150</name>
</gene>
<accession>A0A3L6PNI0</accession>
<dbReference type="Proteomes" id="UP000275267">
    <property type="component" value="Unassembled WGS sequence"/>
</dbReference>
<name>A0A3L6PNI0_PANMI</name>
<dbReference type="AlphaFoldDB" id="A0A3L6PNI0"/>